<dbReference type="Pfam" id="PF19891">
    <property type="entry name" value="DUF6364"/>
    <property type="match status" value="1"/>
</dbReference>
<dbReference type="OrthoDB" id="678344at2"/>
<gene>
    <name evidence="1" type="ORF">SAMN04487996_114105</name>
</gene>
<keyword evidence="2" id="KW-1185">Reference proteome</keyword>
<name>A0A1G7QNR7_9BACT</name>
<protein>
    <submittedName>
        <fullName evidence="1">Uncharacterized protein</fullName>
    </submittedName>
</protein>
<organism evidence="1 2">
    <name type="scientific">Dyadobacter soli</name>
    <dbReference type="NCBI Taxonomy" id="659014"/>
    <lineage>
        <taxon>Bacteria</taxon>
        <taxon>Pseudomonadati</taxon>
        <taxon>Bacteroidota</taxon>
        <taxon>Cytophagia</taxon>
        <taxon>Cytophagales</taxon>
        <taxon>Spirosomataceae</taxon>
        <taxon>Dyadobacter</taxon>
    </lineage>
</organism>
<dbReference type="STRING" id="659014.SAMN04487996_114105"/>
<reference evidence="2" key="1">
    <citation type="submission" date="2016-10" db="EMBL/GenBank/DDBJ databases">
        <authorList>
            <person name="Varghese N."/>
            <person name="Submissions S."/>
        </authorList>
    </citation>
    <scope>NUCLEOTIDE SEQUENCE [LARGE SCALE GENOMIC DNA]</scope>
    <source>
        <strain evidence="2">DSM 25329</strain>
    </source>
</reference>
<evidence type="ECO:0000313" key="1">
    <source>
        <dbReference type="EMBL" id="SDG00123.1"/>
    </source>
</evidence>
<dbReference type="RefSeq" id="WP_090154909.1">
    <property type="nucleotide sequence ID" value="NZ_FNAN01000014.1"/>
</dbReference>
<dbReference type="Proteomes" id="UP000198748">
    <property type="component" value="Unassembled WGS sequence"/>
</dbReference>
<accession>A0A1G7QNR7</accession>
<proteinExistence type="predicted"/>
<evidence type="ECO:0000313" key="2">
    <source>
        <dbReference type="Proteomes" id="UP000198748"/>
    </source>
</evidence>
<dbReference type="EMBL" id="FNAN01000014">
    <property type="protein sequence ID" value="SDG00123.1"/>
    <property type="molecule type" value="Genomic_DNA"/>
</dbReference>
<dbReference type="AlphaFoldDB" id="A0A1G7QNR7"/>
<sequence>MKTRLNITIEDTVLSYIKSYAAARQISVSQIIEEHLRSIASSEGRKENILEVMDRMKTPSGIGSDDDLKKGYYEARDEKYGH</sequence>
<dbReference type="InterPro" id="IPR045944">
    <property type="entry name" value="DUF6364"/>
</dbReference>